<organism evidence="1">
    <name type="scientific">Anguilla anguilla</name>
    <name type="common">European freshwater eel</name>
    <name type="synonym">Muraena anguilla</name>
    <dbReference type="NCBI Taxonomy" id="7936"/>
    <lineage>
        <taxon>Eukaryota</taxon>
        <taxon>Metazoa</taxon>
        <taxon>Chordata</taxon>
        <taxon>Craniata</taxon>
        <taxon>Vertebrata</taxon>
        <taxon>Euteleostomi</taxon>
        <taxon>Actinopterygii</taxon>
        <taxon>Neopterygii</taxon>
        <taxon>Teleostei</taxon>
        <taxon>Anguilliformes</taxon>
        <taxon>Anguillidae</taxon>
        <taxon>Anguilla</taxon>
    </lineage>
</organism>
<dbReference type="EMBL" id="GBXM01055376">
    <property type="protein sequence ID" value="JAH53201.1"/>
    <property type="molecule type" value="Transcribed_RNA"/>
</dbReference>
<sequence>MVVALKDSIEHLCPQPALTAGHVLSYMIHMFNTRRPAAELTGI</sequence>
<dbReference type="EMBL" id="GBXM01058992">
    <property type="protein sequence ID" value="JAH49585.1"/>
    <property type="molecule type" value="Transcribed_RNA"/>
</dbReference>
<reference evidence="1" key="2">
    <citation type="journal article" date="2015" name="Fish Shellfish Immunol.">
        <title>Early steps in the European eel (Anguilla anguilla)-Vibrio vulnificus interaction in the gills: Role of the RtxA13 toxin.</title>
        <authorList>
            <person name="Callol A."/>
            <person name="Pajuelo D."/>
            <person name="Ebbesson L."/>
            <person name="Teles M."/>
            <person name="MacKenzie S."/>
            <person name="Amaro C."/>
        </authorList>
    </citation>
    <scope>NUCLEOTIDE SEQUENCE</scope>
</reference>
<proteinExistence type="predicted"/>
<reference evidence="1" key="1">
    <citation type="submission" date="2014-11" db="EMBL/GenBank/DDBJ databases">
        <authorList>
            <person name="Amaro Gonzalez C."/>
        </authorList>
    </citation>
    <scope>NUCLEOTIDE SEQUENCE</scope>
</reference>
<accession>A0A0E9T9N0</accession>
<dbReference type="AlphaFoldDB" id="A0A0E9T9N0"/>
<evidence type="ECO:0000313" key="1">
    <source>
        <dbReference type="EMBL" id="JAH49585.1"/>
    </source>
</evidence>
<protein>
    <submittedName>
        <fullName evidence="1">Uncharacterized protein</fullName>
    </submittedName>
</protein>
<name>A0A0E9T9N0_ANGAN</name>